<reference evidence="2" key="1">
    <citation type="submission" date="2021-09" db="EMBL/GenBank/DDBJ databases">
        <title>Genomic analysis of Ralstonia spp.</title>
        <authorList>
            <person name="Aburjaile F."/>
            <person name="Ariute J.C."/>
            <person name="Pais A.K.L."/>
            <person name="Albuquerque G.M.R."/>
            <person name="Silva A.M.F."/>
            <person name="Brenig B."/>
            <person name="Azevedo V."/>
            <person name="Matiuzzi M."/>
            <person name="Ramos R."/>
            <person name="Goes-Neto A."/>
            <person name="Soares S."/>
            <person name="Iseppon A.M.B."/>
            <person name="Souza E."/>
            <person name="Gama M."/>
        </authorList>
    </citation>
    <scope>NUCLEOTIDE SEQUENCE</scope>
    <source>
        <strain evidence="2">CCRMRs91</strain>
    </source>
</reference>
<dbReference type="InterPro" id="IPR007138">
    <property type="entry name" value="ABM_dom"/>
</dbReference>
<evidence type="ECO:0000259" key="1">
    <source>
        <dbReference type="PROSITE" id="PS51725"/>
    </source>
</evidence>
<evidence type="ECO:0000313" key="3">
    <source>
        <dbReference type="Proteomes" id="UP001144050"/>
    </source>
</evidence>
<name>A0AAW5ZJ15_RALSL</name>
<dbReference type="PROSITE" id="PS51725">
    <property type="entry name" value="ABM"/>
    <property type="match status" value="1"/>
</dbReference>
<evidence type="ECO:0000313" key="2">
    <source>
        <dbReference type="EMBL" id="MDB0569630.1"/>
    </source>
</evidence>
<keyword evidence="2" id="KW-0503">Monooxygenase</keyword>
<feature type="domain" description="ABM" evidence="1">
    <location>
        <begin position="59"/>
        <end position="148"/>
    </location>
</feature>
<organism evidence="2 3">
    <name type="scientific">Ralstonia solanacearum</name>
    <name type="common">Pseudomonas solanacearum</name>
    <dbReference type="NCBI Taxonomy" id="305"/>
    <lineage>
        <taxon>Bacteria</taxon>
        <taxon>Pseudomonadati</taxon>
        <taxon>Pseudomonadota</taxon>
        <taxon>Betaproteobacteria</taxon>
        <taxon>Burkholderiales</taxon>
        <taxon>Burkholderiaceae</taxon>
        <taxon>Ralstonia</taxon>
        <taxon>Ralstonia solanacearum species complex</taxon>
    </lineage>
</organism>
<keyword evidence="2" id="KW-0560">Oxidoreductase</keyword>
<dbReference type="InterPro" id="IPR011008">
    <property type="entry name" value="Dimeric_a/b-barrel"/>
</dbReference>
<dbReference type="InterPro" id="IPR050744">
    <property type="entry name" value="AI-2_Isomerase_LsrG"/>
</dbReference>
<dbReference type="EMBL" id="JAIVFG010000003">
    <property type="protein sequence ID" value="MDB0569630.1"/>
    <property type="molecule type" value="Genomic_DNA"/>
</dbReference>
<dbReference type="Pfam" id="PF03992">
    <property type="entry name" value="ABM"/>
    <property type="match status" value="1"/>
</dbReference>
<accession>A0AAW5ZJ15</accession>
<dbReference type="Gene3D" id="3.30.70.100">
    <property type="match status" value="1"/>
</dbReference>
<comment type="caution">
    <text evidence="2">The sequence shown here is derived from an EMBL/GenBank/DDBJ whole genome shotgun (WGS) entry which is preliminary data.</text>
</comment>
<dbReference type="GO" id="GO:0004497">
    <property type="term" value="F:monooxygenase activity"/>
    <property type="evidence" value="ECO:0007669"/>
    <property type="project" value="UniProtKB-KW"/>
</dbReference>
<proteinExistence type="predicted"/>
<dbReference type="PANTHER" id="PTHR33336">
    <property type="entry name" value="QUINOL MONOOXYGENASE YGIN-RELATED"/>
    <property type="match status" value="1"/>
</dbReference>
<dbReference type="RefSeq" id="WP_271656138.1">
    <property type="nucleotide sequence ID" value="NZ_JAIVFG010000003.1"/>
</dbReference>
<protein>
    <submittedName>
        <fullName evidence="2">Antibiotic biosynthesis monooxygenase</fullName>
    </submittedName>
</protein>
<sequence>MSAPSFARSTLRVVLILLACLVAPIGAAQIIQQQAGNNTMQTLGLWTSTAGGQQAAAPYVRIAQLDIDPQRLAEFKAVLQESVSTSVRLEPGVFTLYAVELKETPHRFLVFEMYKDEATYNAHRETPHFWRFIESTQKMVTSRTFLDVDPIVLGAKAYWERSDR</sequence>
<dbReference type="AlphaFoldDB" id="A0AAW5ZJ15"/>
<dbReference type="Proteomes" id="UP001144050">
    <property type="component" value="Unassembled WGS sequence"/>
</dbReference>
<dbReference type="SUPFAM" id="SSF54909">
    <property type="entry name" value="Dimeric alpha+beta barrel"/>
    <property type="match status" value="1"/>
</dbReference>
<gene>
    <name evidence="2" type="ORF">LBW59_02435</name>
</gene>
<dbReference type="PANTHER" id="PTHR33336:SF3">
    <property type="entry name" value="ABM DOMAIN-CONTAINING PROTEIN"/>
    <property type="match status" value="1"/>
</dbReference>